<protein>
    <submittedName>
        <fullName evidence="2">Sigma-70 domain-containing protein</fullName>
    </submittedName>
</protein>
<dbReference type="InterPro" id="IPR013324">
    <property type="entry name" value="RNA_pol_sigma_r3/r4-like"/>
</dbReference>
<dbReference type="Proteomes" id="UP001260773">
    <property type="component" value="Unassembled WGS sequence"/>
</dbReference>
<dbReference type="GO" id="GO:0003700">
    <property type="term" value="F:DNA-binding transcription factor activity"/>
    <property type="evidence" value="ECO:0007669"/>
    <property type="project" value="InterPro"/>
</dbReference>
<dbReference type="SUPFAM" id="SSF88659">
    <property type="entry name" value="Sigma3 and sigma4 domains of RNA polymerase sigma factors"/>
    <property type="match status" value="1"/>
</dbReference>
<name>A0AAW8RQR5_ENTAV</name>
<dbReference type="Gene3D" id="1.10.10.10">
    <property type="entry name" value="Winged helix-like DNA-binding domain superfamily/Winged helix DNA-binding domain"/>
    <property type="match status" value="1"/>
</dbReference>
<dbReference type="InterPro" id="IPR036388">
    <property type="entry name" value="WH-like_DNA-bd_sf"/>
</dbReference>
<accession>A0AAW8RQR5</accession>
<dbReference type="AlphaFoldDB" id="A0AAW8RQR5"/>
<dbReference type="GO" id="GO:0006352">
    <property type="term" value="P:DNA-templated transcription initiation"/>
    <property type="evidence" value="ECO:0007669"/>
    <property type="project" value="InterPro"/>
</dbReference>
<organism evidence="2 3">
    <name type="scientific">Enterococcus avium</name>
    <name type="common">Streptococcus avium</name>
    <dbReference type="NCBI Taxonomy" id="33945"/>
    <lineage>
        <taxon>Bacteria</taxon>
        <taxon>Bacillati</taxon>
        <taxon>Bacillota</taxon>
        <taxon>Bacilli</taxon>
        <taxon>Lactobacillales</taxon>
        <taxon>Enterococcaceae</taxon>
        <taxon>Enterococcus</taxon>
    </lineage>
</organism>
<evidence type="ECO:0000313" key="3">
    <source>
        <dbReference type="Proteomes" id="UP001260773"/>
    </source>
</evidence>
<dbReference type="EMBL" id="JARPWH010000001">
    <property type="protein sequence ID" value="MDT2400907.1"/>
    <property type="molecule type" value="Genomic_DNA"/>
</dbReference>
<sequence>MAKDKAANNNGNNSSKKTCFFITPIGTKDSEEFKKLEGISINVIEPILEKHGYQLIVAHKIKNIGSIGDQVFKNILDADLVISNLTGLNPNVMYETAVSHSFGVPTIMICETETKLPFDIIEERTIFFDNTIAGSGELKSGIDEKIEELLKDGTHDNPVYRVIQRTNIISEVSKGEKINADEAILEMLFEMQDSISRLEKRSRITNMGNRESVINKNYNTFHFKVKDYSYKIYLRNNLPKGFVDRITSAIVQLTIDLERLPTTEEIASELDLPVEQIRKVIGDIVRS</sequence>
<dbReference type="Pfam" id="PF04539">
    <property type="entry name" value="Sigma70_r3"/>
    <property type="match status" value="1"/>
</dbReference>
<dbReference type="RefSeq" id="WP_311864684.1">
    <property type="nucleotide sequence ID" value="NZ_JARPWH010000001.1"/>
</dbReference>
<evidence type="ECO:0000259" key="1">
    <source>
        <dbReference type="Pfam" id="PF04539"/>
    </source>
</evidence>
<evidence type="ECO:0000313" key="2">
    <source>
        <dbReference type="EMBL" id="MDT2400907.1"/>
    </source>
</evidence>
<reference evidence="2" key="1">
    <citation type="submission" date="2023-03" db="EMBL/GenBank/DDBJ databases">
        <authorList>
            <person name="Shen W."/>
            <person name="Cai J."/>
        </authorList>
    </citation>
    <scope>NUCLEOTIDE SEQUENCE</scope>
    <source>
        <strain evidence="2">P33-2</strain>
    </source>
</reference>
<comment type="caution">
    <text evidence="2">The sequence shown here is derived from an EMBL/GenBank/DDBJ whole genome shotgun (WGS) entry which is preliminary data.</text>
</comment>
<gene>
    <name evidence="2" type="ORF">P7D43_00865</name>
</gene>
<proteinExistence type="predicted"/>
<feature type="domain" description="RNA polymerase sigma-70 region 3" evidence="1">
    <location>
        <begin position="245"/>
        <end position="281"/>
    </location>
</feature>
<dbReference type="InterPro" id="IPR007624">
    <property type="entry name" value="RNA_pol_sigma70_r3"/>
</dbReference>